<dbReference type="SUPFAM" id="SSF56935">
    <property type="entry name" value="Porins"/>
    <property type="match status" value="1"/>
</dbReference>
<dbReference type="Pfam" id="PF03349">
    <property type="entry name" value="Toluene_X"/>
    <property type="match status" value="1"/>
</dbReference>
<gene>
    <name evidence="9" type="ordered locus">PSPA7_5229</name>
</gene>
<dbReference type="PANTHER" id="PTHR35093">
    <property type="entry name" value="OUTER MEMBRANE PROTEIN NMB0088-RELATED"/>
    <property type="match status" value="1"/>
</dbReference>
<evidence type="ECO:0000256" key="6">
    <source>
        <dbReference type="ARBA" id="ARBA00023136"/>
    </source>
</evidence>
<dbReference type="Gene3D" id="2.40.160.60">
    <property type="entry name" value="Outer membrane protein transport protein (OMPP1/FadL/TodX)"/>
    <property type="match status" value="1"/>
</dbReference>
<keyword evidence="5 8" id="KW-0732">Signal</keyword>
<evidence type="ECO:0000313" key="10">
    <source>
        <dbReference type="Proteomes" id="UP000001582"/>
    </source>
</evidence>
<dbReference type="AlphaFoldDB" id="A6VBX6"/>
<dbReference type="PANTHER" id="PTHR35093:SF3">
    <property type="entry name" value="LONG-CHAIN FATTY ACID TRANSPORT PROTEIN"/>
    <property type="match status" value="1"/>
</dbReference>
<reference evidence="9 10" key="1">
    <citation type="submission" date="2007-06" db="EMBL/GenBank/DDBJ databases">
        <authorList>
            <person name="Dodson R.J."/>
            <person name="Harkins D."/>
            <person name="Paulsen I.T."/>
        </authorList>
    </citation>
    <scope>NUCLEOTIDE SEQUENCE [LARGE SCALE GENOMIC DNA]</scope>
    <source>
        <strain evidence="9 10">PA7</strain>
    </source>
</reference>
<evidence type="ECO:0000256" key="3">
    <source>
        <dbReference type="ARBA" id="ARBA00022452"/>
    </source>
</evidence>
<keyword evidence="7" id="KW-0998">Cell outer membrane</keyword>
<evidence type="ECO:0000256" key="1">
    <source>
        <dbReference type="ARBA" id="ARBA00004571"/>
    </source>
</evidence>
<dbReference type="HOGENOM" id="CLU_035981_0_1_6"/>
<proteinExistence type="inferred from homology"/>
<dbReference type="EMBL" id="CP000744">
    <property type="protein sequence ID" value="ABR84165.1"/>
    <property type="molecule type" value="Genomic_DNA"/>
</dbReference>
<dbReference type="GO" id="GO:0015483">
    <property type="term" value="F:long-chain fatty acid transporting porin activity"/>
    <property type="evidence" value="ECO:0007669"/>
    <property type="project" value="TreeGrafter"/>
</dbReference>
<protein>
    <submittedName>
        <fullName evidence="9">Putative outer membrane protein</fullName>
    </submittedName>
</protein>
<comment type="subcellular location">
    <subcellularLocation>
        <location evidence="1">Cell outer membrane</location>
        <topology evidence="1">Multi-pass membrane protein</topology>
    </subcellularLocation>
</comment>
<evidence type="ECO:0000256" key="5">
    <source>
        <dbReference type="ARBA" id="ARBA00022729"/>
    </source>
</evidence>
<evidence type="ECO:0000256" key="4">
    <source>
        <dbReference type="ARBA" id="ARBA00022692"/>
    </source>
</evidence>
<feature type="signal peptide" evidence="8">
    <location>
        <begin position="1"/>
        <end position="35"/>
    </location>
</feature>
<sequence>MNNNKDISCLSARGPLPLFCALIVGGLLGAPQAHAGGFMVPTTNTAGWGRSMAGGSLFPDDPSAAFNNPAAMAFIDKRIAQLTVNYADVDIKYNGNAYDYQGNPMTGGYPFDPATGGPSADALPTNDGGQAGFGAWLPTGFMVIPINDQLVFGLSQVVPMGMRSTWDPNWKGRDFAVDTKIETAGLSGSLSFKVNENFSLGAGVIIQRTSGFVSQNLDVYAAAANSPNLGLPFPAQVSSALMRVKVDNTSPGWFAGVVWKPTMRDSLGFAYHAKIRNKLEGHYNLYIHDGGPTDTILDSGLIGVAYPGLDLRRGASASARLDIPAYASLDWVHQFNDRFSLGATATWTEWSSFEDLTLKSHGSTIVSIPYNYRNTWTLALGGDYRLTDQFTVRAGVAYDQTPTHNSTRDPRIPDGDRYFASLGAGYRFKSMPELSIDAAYSRQFVKEVPVKTVNQAVLGGGRLDGKATSKGQVFSLSATYDF</sequence>
<dbReference type="KEGG" id="pap:PSPA7_5229"/>
<comment type="similarity">
    <text evidence="2">Belongs to the OmpP1/FadL family.</text>
</comment>
<evidence type="ECO:0000256" key="7">
    <source>
        <dbReference type="ARBA" id="ARBA00023237"/>
    </source>
</evidence>
<evidence type="ECO:0000256" key="8">
    <source>
        <dbReference type="SAM" id="SignalP"/>
    </source>
</evidence>
<keyword evidence="4" id="KW-0812">Transmembrane</keyword>
<accession>A6VBX6</accession>
<dbReference type="InterPro" id="IPR005017">
    <property type="entry name" value="OMPP1/FadL/TodX"/>
</dbReference>
<reference evidence="9 10" key="2">
    <citation type="journal article" date="2010" name="PLoS ONE">
        <title>Complete genome sequence of the multiresistant taxonomic outlier Pseudomonas aeruginosa PA7.</title>
        <authorList>
            <person name="Roy P.H."/>
            <person name="Tetu S.G."/>
            <person name="Larouche A."/>
            <person name="Elbourne L."/>
            <person name="Tremblay S."/>
            <person name="Ren Q."/>
            <person name="Dodson R."/>
            <person name="Harkins D."/>
            <person name="Shay R."/>
            <person name="Watkins K."/>
            <person name="Mahamoud Y."/>
            <person name="Paulsen I.T."/>
        </authorList>
    </citation>
    <scope>NUCLEOTIDE SEQUENCE [LARGE SCALE GENOMIC DNA]</scope>
    <source>
        <strain evidence="9 10">PA7</strain>
    </source>
</reference>
<feature type="chain" id="PRO_5002703306" evidence="8">
    <location>
        <begin position="36"/>
        <end position="482"/>
    </location>
</feature>
<organism evidence="9 10">
    <name type="scientific">Pseudomonas paraeruginosa (strain DSM 24068 / PA7)</name>
    <name type="common">Pseudomonas aeruginosa (strain PA7)</name>
    <dbReference type="NCBI Taxonomy" id="381754"/>
    <lineage>
        <taxon>Bacteria</taxon>
        <taxon>Pseudomonadati</taxon>
        <taxon>Pseudomonadota</taxon>
        <taxon>Gammaproteobacteria</taxon>
        <taxon>Pseudomonadales</taxon>
        <taxon>Pseudomonadaceae</taxon>
        <taxon>Pseudomonas</taxon>
        <taxon>Pseudomonas paraeruginosa</taxon>
    </lineage>
</organism>
<dbReference type="Proteomes" id="UP000001582">
    <property type="component" value="Chromosome"/>
</dbReference>
<keyword evidence="3" id="KW-1134">Transmembrane beta strand</keyword>
<evidence type="ECO:0000313" key="9">
    <source>
        <dbReference type="EMBL" id="ABR84165.1"/>
    </source>
</evidence>
<dbReference type="RefSeq" id="WP_033999465.1">
    <property type="nucleotide sequence ID" value="NC_009656.1"/>
</dbReference>
<evidence type="ECO:0000256" key="2">
    <source>
        <dbReference type="ARBA" id="ARBA00008163"/>
    </source>
</evidence>
<dbReference type="GO" id="GO:0009279">
    <property type="term" value="C:cell outer membrane"/>
    <property type="evidence" value="ECO:0007669"/>
    <property type="project" value="UniProtKB-SubCell"/>
</dbReference>
<name>A6VBX6_PSEP7</name>
<keyword evidence="6" id="KW-0472">Membrane</keyword>